<protein>
    <recommendedName>
        <fullName evidence="10">Biopterin-dependent aromatic amino acid hydroxylase family profile domain-containing protein</fullName>
    </recommendedName>
</protein>
<keyword evidence="9" id="KW-0732">Signal</keyword>
<feature type="domain" description="Biopterin-dependent aromatic amino acid hydroxylase family profile" evidence="10">
    <location>
        <begin position="191"/>
        <end position="472"/>
    </location>
</feature>
<dbReference type="InterPro" id="IPR036329">
    <property type="entry name" value="Aro-AA_hydroxylase_C_sf"/>
</dbReference>
<organism evidence="11 12">
    <name type="scientific">Cyanoderma ruficeps</name>
    <name type="common">rufous-capped babbler</name>
    <dbReference type="NCBI Taxonomy" id="181631"/>
    <lineage>
        <taxon>Eukaryota</taxon>
        <taxon>Metazoa</taxon>
        <taxon>Chordata</taxon>
        <taxon>Craniata</taxon>
        <taxon>Vertebrata</taxon>
        <taxon>Euteleostomi</taxon>
        <taxon>Archelosauria</taxon>
        <taxon>Archosauria</taxon>
        <taxon>Dinosauria</taxon>
        <taxon>Saurischia</taxon>
        <taxon>Theropoda</taxon>
        <taxon>Coelurosauria</taxon>
        <taxon>Aves</taxon>
        <taxon>Neognathae</taxon>
        <taxon>Neoaves</taxon>
        <taxon>Telluraves</taxon>
        <taxon>Australaves</taxon>
        <taxon>Passeriformes</taxon>
        <taxon>Sylvioidea</taxon>
        <taxon>Timaliidae</taxon>
        <taxon>Cyanoderma</taxon>
    </lineage>
</organism>
<reference evidence="11" key="1">
    <citation type="submission" date="2025-08" db="UniProtKB">
        <authorList>
            <consortium name="Ensembl"/>
        </authorList>
    </citation>
    <scope>IDENTIFICATION</scope>
</reference>
<dbReference type="GO" id="GO:0030424">
    <property type="term" value="C:axon"/>
    <property type="evidence" value="ECO:0007669"/>
    <property type="project" value="TreeGrafter"/>
</dbReference>
<evidence type="ECO:0000256" key="5">
    <source>
        <dbReference type="ARBA" id="ARBA00023004"/>
    </source>
</evidence>
<proteinExistence type="inferred from homology"/>
<dbReference type="PROSITE" id="PS51410">
    <property type="entry name" value="BH4_AAA_HYDROXYL_2"/>
    <property type="match status" value="1"/>
</dbReference>
<evidence type="ECO:0000259" key="10">
    <source>
        <dbReference type="PROSITE" id="PS51410"/>
    </source>
</evidence>
<evidence type="ECO:0000313" key="12">
    <source>
        <dbReference type="Proteomes" id="UP000694396"/>
    </source>
</evidence>
<dbReference type="GO" id="GO:0004511">
    <property type="term" value="F:tyrosine 3-monooxygenase activity"/>
    <property type="evidence" value="ECO:0007669"/>
    <property type="project" value="TreeGrafter"/>
</dbReference>
<dbReference type="FunFam" id="1.10.800.10:FF:000002">
    <property type="entry name" value="Tyrosine 3-monooxygenase"/>
    <property type="match status" value="1"/>
</dbReference>
<dbReference type="PRINTS" id="PR00372">
    <property type="entry name" value="FYWHYDRXLASE"/>
</dbReference>
<evidence type="ECO:0000256" key="4">
    <source>
        <dbReference type="ARBA" id="ARBA00023002"/>
    </source>
</evidence>
<dbReference type="InterPro" id="IPR019773">
    <property type="entry name" value="Tyrosine_3-monooxygenase-like"/>
</dbReference>
<evidence type="ECO:0000256" key="7">
    <source>
        <dbReference type="PIRSR" id="PIRSR000336-1"/>
    </source>
</evidence>
<feature type="binding site" evidence="7">
    <location>
        <position position="350"/>
    </location>
    <ligand>
        <name>Fe cation</name>
        <dbReference type="ChEBI" id="CHEBI:24875"/>
    </ligand>
</feature>
<evidence type="ECO:0000256" key="9">
    <source>
        <dbReference type="SAM" id="SignalP"/>
    </source>
</evidence>
<reference evidence="11" key="2">
    <citation type="submission" date="2025-09" db="UniProtKB">
        <authorList>
            <consortium name="Ensembl"/>
        </authorList>
    </citation>
    <scope>IDENTIFICATION</scope>
</reference>
<keyword evidence="3 7" id="KW-0479">Metal-binding</keyword>
<dbReference type="Pfam" id="PF21417">
    <property type="entry name" value="TH_ACT"/>
    <property type="match status" value="1"/>
</dbReference>
<evidence type="ECO:0000256" key="1">
    <source>
        <dbReference type="ARBA" id="ARBA00001954"/>
    </source>
</evidence>
<comment type="cofactor">
    <cofactor evidence="1 8">
        <name>Fe(2+)</name>
        <dbReference type="ChEBI" id="CHEBI:29033"/>
    </cofactor>
</comment>
<dbReference type="SUPFAM" id="SSF56534">
    <property type="entry name" value="Aromatic aminoacid monoxygenases, catalytic and oligomerization domains"/>
    <property type="match status" value="1"/>
</dbReference>
<dbReference type="GO" id="GO:0043204">
    <property type="term" value="C:perikaryon"/>
    <property type="evidence" value="ECO:0007669"/>
    <property type="project" value="TreeGrafter"/>
</dbReference>
<dbReference type="PANTHER" id="PTHR11473">
    <property type="entry name" value="AROMATIC AMINO ACID HYDROXYLASE"/>
    <property type="match status" value="1"/>
</dbReference>
<evidence type="ECO:0000256" key="3">
    <source>
        <dbReference type="ARBA" id="ARBA00022723"/>
    </source>
</evidence>
<evidence type="ECO:0000256" key="8">
    <source>
        <dbReference type="PIRSR" id="PIRSR601273-2"/>
    </source>
</evidence>
<keyword evidence="5 7" id="KW-0408">Iron</keyword>
<dbReference type="InterPro" id="IPR018301">
    <property type="entry name" value="ArAA_hydroxylase_Fe/CU_BS"/>
</dbReference>
<dbReference type="Gene3D" id="1.10.800.10">
    <property type="entry name" value="Aromatic amino acid hydroxylase"/>
    <property type="match status" value="1"/>
</dbReference>
<dbReference type="Proteomes" id="UP000694396">
    <property type="component" value="Unplaced"/>
</dbReference>
<feature type="binding site" evidence="7">
    <location>
        <position position="310"/>
    </location>
    <ligand>
        <name>Fe cation</name>
        <dbReference type="ChEBI" id="CHEBI:24875"/>
    </ligand>
</feature>
<dbReference type="PROSITE" id="PS00367">
    <property type="entry name" value="BH4_AAA_HYDROXYL_1"/>
    <property type="match status" value="1"/>
</dbReference>
<dbReference type="PANTHER" id="PTHR11473:SF19">
    <property type="entry name" value="BIOPTERIN-DEPENDENT AROMATIC AMINO ACID HYDROXYLASE FAMILY PROFILE DOMAIN-CONTAINING PROTEIN"/>
    <property type="match status" value="1"/>
</dbReference>
<dbReference type="Ensembl" id="ENSCRFT00000016724.1">
    <property type="protein sequence ID" value="ENSCRFP00000016162.1"/>
    <property type="gene ID" value="ENSCRFG00000012412.1"/>
</dbReference>
<dbReference type="InterPro" id="IPR001273">
    <property type="entry name" value="ArAA_hydroxylase"/>
</dbReference>
<keyword evidence="4" id="KW-0560">Oxidoreductase</keyword>
<evidence type="ECO:0000313" key="11">
    <source>
        <dbReference type="Ensembl" id="ENSCRFP00000016162.1"/>
    </source>
</evidence>
<dbReference type="InterPro" id="IPR049321">
    <property type="entry name" value="TH_ACT"/>
</dbReference>
<feature type="signal peptide" evidence="9">
    <location>
        <begin position="1"/>
        <end position="17"/>
    </location>
</feature>
<sequence length="472" mass="54157">MSLRLIHSTQLVSLLLAAQSSPHRDTLHLQSHQSPWPLLPHPQAVSTQHLAIATPYLPMKTDLVGMSGPKEETYLDFQSLEKLHRMNTWLLQMFETQVYHFETRRAKTPKNSVDDLDIFVGCEVHSADVGILITSLKKVAKDVKTSREDKVPWFPRKIQDLDKCHHLITKYDPSLDNGHPTCPISSFHYRGDPLPHVEYTGQEKATWREVYRKLKSLYPTHACTQYLDAFRQLEKHCGYREDNIPQLQDVSRFLKERTGFQLRPAAGLLSARDFLASLAFRVFQCTQYIRHFSSPMHSPEPDCCHELLGHVPMLADKEFAQFSQDIGLASLGSSEEEIEKLATLYWFTVEFGLCKQNGLIKAYGAGLLSSYGELKYALSNKPDYKPFDPEVTAVHPYQDQAFQPVYFIAENLEDAKVKLQNYAMKIRKPFALHYDPFTSSIEVLNTPQKVKRALHQIKEELKNFCLALEHLS</sequence>
<evidence type="ECO:0000256" key="2">
    <source>
        <dbReference type="ARBA" id="ARBA00009712"/>
    </source>
</evidence>
<dbReference type="Pfam" id="PF00351">
    <property type="entry name" value="Biopterin_H"/>
    <property type="match status" value="1"/>
</dbReference>
<dbReference type="GO" id="GO:0006585">
    <property type="term" value="P:dopamine biosynthetic process from tyrosine"/>
    <property type="evidence" value="ECO:0007669"/>
    <property type="project" value="TreeGrafter"/>
</dbReference>
<comment type="similarity">
    <text evidence="2">Belongs to the biopterin-dependent aromatic amino acid hydroxylase family.</text>
</comment>
<evidence type="ECO:0000256" key="6">
    <source>
        <dbReference type="ARBA" id="ARBA00023033"/>
    </source>
</evidence>
<dbReference type="InterPro" id="IPR019774">
    <property type="entry name" value="Aromatic-AA_hydroxylase_C"/>
</dbReference>
<dbReference type="AlphaFoldDB" id="A0A8C3R7N4"/>
<dbReference type="InterPro" id="IPR036951">
    <property type="entry name" value="ArAA_hydroxylase_sf"/>
</dbReference>
<feature type="chain" id="PRO_5033981172" description="Biopterin-dependent aromatic amino acid hydroxylase family profile domain-containing protein" evidence="9">
    <location>
        <begin position="18"/>
        <end position="472"/>
    </location>
</feature>
<accession>A0A8C3R7N4</accession>
<dbReference type="GO" id="GO:0005506">
    <property type="term" value="F:iron ion binding"/>
    <property type="evidence" value="ECO:0007669"/>
    <property type="project" value="InterPro"/>
</dbReference>
<keyword evidence="12" id="KW-1185">Reference proteome</keyword>
<dbReference type="PIRSF" id="PIRSF000336">
    <property type="entry name" value="TH"/>
    <property type="match status" value="1"/>
</dbReference>
<name>A0A8C3R7N4_9PASS</name>
<feature type="binding site" evidence="7">
    <location>
        <position position="305"/>
    </location>
    <ligand>
        <name>Fe cation</name>
        <dbReference type="ChEBI" id="CHEBI:24875"/>
    </ligand>
</feature>
<keyword evidence="6" id="KW-0503">Monooxygenase</keyword>
<dbReference type="GO" id="GO:0005737">
    <property type="term" value="C:cytoplasm"/>
    <property type="evidence" value="ECO:0007669"/>
    <property type="project" value="TreeGrafter"/>
</dbReference>
<dbReference type="Gene3D" id="3.30.70.260">
    <property type="match status" value="1"/>
</dbReference>